<comment type="caution">
    <text evidence="2">The sequence shown here is derived from an EMBL/GenBank/DDBJ whole genome shotgun (WGS) entry which is preliminary data.</text>
</comment>
<dbReference type="SUPFAM" id="SSF55846">
    <property type="entry name" value="N-acetylmuramoyl-L-alanine amidase-like"/>
    <property type="match status" value="1"/>
</dbReference>
<dbReference type="Gene3D" id="3.40.80.10">
    <property type="entry name" value="Peptidoglycan recognition protein-like"/>
    <property type="match status" value="1"/>
</dbReference>
<proteinExistence type="predicted"/>
<evidence type="ECO:0000313" key="2">
    <source>
        <dbReference type="EMBL" id="CAF4386751.1"/>
    </source>
</evidence>
<dbReference type="EMBL" id="CAJOBC010111172">
    <property type="protein sequence ID" value="CAF4528364.1"/>
    <property type="molecule type" value="Genomic_DNA"/>
</dbReference>
<dbReference type="InterPro" id="IPR036505">
    <property type="entry name" value="Amidase/PGRP_sf"/>
</dbReference>
<dbReference type="Proteomes" id="UP000682733">
    <property type="component" value="Unassembled WGS sequence"/>
</dbReference>
<gene>
    <name evidence="1" type="ORF">OVA965_LOCUS41235</name>
    <name evidence="3" type="ORF">SRO942_LOCUS46087</name>
    <name evidence="2" type="ORF">TMI583_LOCUS42822</name>
</gene>
<name>A0A8S2V9A5_9BILA</name>
<organism evidence="2 4">
    <name type="scientific">Didymodactylos carnosus</name>
    <dbReference type="NCBI Taxonomy" id="1234261"/>
    <lineage>
        <taxon>Eukaryota</taxon>
        <taxon>Metazoa</taxon>
        <taxon>Spiralia</taxon>
        <taxon>Gnathifera</taxon>
        <taxon>Rotifera</taxon>
        <taxon>Eurotatoria</taxon>
        <taxon>Bdelloidea</taxon>
        <taxon>Philodinida</taxon>
        <taxon>Philodinidae</taxon>
        <taxon>Didymodactylos</taxon>
    </lineage>
</organism>
<dbReference type="OrthoDB" id="10001926at2759"/>
<dbReference type="Proteomes" id="UP000681722">
    <property type="component" value="Unassembled WGS sequence"/>
</dbReference>
<accession>A0A8S2V9A5</accession>
<dbReference type="AlphaFoldDB" id="A0A8S2V9A5"/>
<reference evidence="2" key="1">
    <citation type="submission" date="2021-02" db="EMBL/GenBank/DDBJ databases">
        <authorList>
            <person name="Nowell W R."/>
        </authorList>
    </citation>
    <scope>NUCLEOTIDE SEQUENCE</scope>
</reference>
<evidence type="ECO:0000313" key="1">
    <source>
        <dbReference type="EMBL" id="CAF1585521.1"/>
    </source>
</evidence>
<dbReference type="PANTHER" id="PTHR11022:SF41">
    <property type="entry name" value="PEPTIDOGLYCAN-RECOGNITION PROTEIN LC-RELATED"/>
    <property type="match status" value="1"/>
</dbReference>
<evidence type="ECO:0008006" key="5">
    <source>
        <dbReference type="Google" id="ProtNLM"/>
    </source>
</evidence>
<evidence type="ECO:0000313" key="3">
    <source>
        <dbReference type="EMBL" id="CAF4528364.1"/>
    </source>
</evidence>
<dbReference type="PANTHER" id="PTHR11022">
    <property type="entry name" value="PEPTIDOGLYCAN RECOGNITION PROTEIN"/>
    <property type="match status" value="1"/>
</dbReference>
<protein>
    <recommendedName>
        <fullName evidence="5">N-acetylmuramoyl-L-alanine amidase</fullName>
    </recommendedName>
</protein>
<dbReference type="GO" id="GO:0008745">
    <property type="term" value="F:N-acetylmuramoyl-L-alanine amidase activity"/>
    <property type="evidence" value="ECO:0007669"/>
    <property type="project" value="InterPro"/>
</dbReference>
<evidence type="ECO:0000313" key="4">
    <source>
        <dbReference type="Proteomes" id="UP000682733"/>
    </source>
</evidence>
<dbReference type="EMBL" id="CAJNOK010046948">
    <property type="protein sequence ID" value="CAF1585521.1"/>
    <property type="molecule type" value="Genomic_DNA"/>
</dbReference>
<dbReference type="GO" id="GO:0009253">
    <property type="term" value="P:peptidoglycan catabolic process"/>
    <property type="evidence" value="ECO:0007669"/>
    <property type="project" value="InterPro"/>
</dbReference>
<sequence length="96" mass="10727">ISVTGDYTSILPRAALLELVKSIIKCGVAQGYIRSDYILRGHRDLDSTACPGNAFYAEIQQWPNYQPNSTTRSVDRRSFTVVEDFQDDAPPASFQI</sequence>
<feature type="non-terminal residue" evidence="2">
    <location>
        <position position="1"/>
    </location>
</feature>
<dbReference type="InterPro" id="IPR015510">
    <property type="entry name" value="PGRP"/>
</dbReference>
<dbReference type="Proteomes" id="UP000677228">
    <property type="component" value="Unassembled WGS sequence"/>
</dbReference>
<dbReference type="EMBL" id="CAJOBA010070166">
    <property type="protein sequence ID" value="CAF4386751.1"/>
    <property type="molecule type" value="Genomic_DNA"/>
</dbReference>